<organism evidence="1 2">
    <name type="scientific">Sphingomonas natans</name>
    <dbReference type="NCBI Taxonomy" id="3063330"/>
    <lineage>
        <taxon>Bacteria</taxon>
        <taxon>Pseudomonadati</taxon>
        <taxon>Pseudomonadota</taxon>
        <taxon>Alphaproteobacteria</taxon>
        <taxon>Sphingomonadales</taxon>
        <taxon>Sphingomonadaceae</taxon>
        <taxon>Sphingomonas</taxon>
    </lineage>
</organism>
<protein>
    <submittedName>
        <fullName evidence="1">Glycosyltransferase</fullName>
        <ecNumber evidence="1">2.4.-.-</ecNumber>
    </submittedName>
</protein>
<keyword evidence="1" id="KW-0808">Transferase</keyword>
<dbReference type="PANTHER" id="PTHR12526">
    <property type="entry name" value="GLYCOSYLTRANSFERASE"/>
    <property type="match status" value="1"/>
</dbReference>
<dbReference type="SUPFAM" id="SSF53756">
    <property type="entry name" value="UDP-Glycosyltransferase/glycogen phosphorylase"/>
    <property type="match status" value="1"/>
</dbReference>
<dbReference type="PANTHER" id="PTHR12526:SF600">
    <property type="entry name" value="GLYCOSYL TRANSFERASE GROUP 1"/>
    <property type="match status" value="1"/>
</dbReference>
<evidence type="ECO:0000313" key="2">
    <source>
        <dbReference type="Proteomes" id="UP001169764"/>
    </source>
</evidence>
<name>A0ABT8YE07_9SPHN</name>
<gene>
    <name evidence="1" type="ORF">Q4F19_17505</name>
</gene>
<accession>A0ABT8YE07</accession>
<dbReference type="GO" id="GO:0016757">
    <property type="term" value="F:glycosyltransferase activity"/>
    <property type="evidence" value="ECO:0007669"/>
    <property type="project" value="UniProtKB-KW"/>
</dbReference>
<dbReference type="RefSeq" id="WP_303545339.1">
    <property type="nucleotide sequence ID" value="NZ_JAUOTP010000009.1"/>
</dbReference>
<keyword evidence="2" id="KW-1185">Reference proteome</keyword>
<comment type="caution">
    <text evidence="1">The sequence shown here is derived from an EMBL/GenBank/DDBJ whole genome shotgun (WGS) entry which is preliminary data.</text>
</comment>
<keyword evidence="1" id="KW-0328">Glycosyltransferase</keyword>
<dbReference type="Pfam" id="PF13692">
    <property type="entry name" value="Glyco_trans_1_4"/>
    <property type="match status" value="1"/>
</dbReference>
<proteinExistence type="predicted"/>
<dbReference type="Gene3D" id="3.40.50.2000">
    <property type="entry name" value="Glycogen Phosphorylase B"/>
    <property type="match status" value="2"/>
</dbReference>
<evidence type="ECO:0000313" key="1">
    <source>
        <dbReference type="EMBL" id="MDO6416187.1"/>
    </source>
</evidence>
<dbReference type="EMBL" id="JAUOTP010000009">
    <property type="protein sequence ID" value="MDO6416187.1"/>
    <property type="molecule type" value="Genomic_DNA"/>
</dbReference>
<dbReference type="Proteomes" id="UP001169764">
    <property type="component" value="Unassembled WGS sequence"/>
</dbReference>
<reference evidence="1" key="1">
    <citation type="submission" date="2023-07" db="EMBL/GenBank/DDBJ databases">
        <authorList>
            <person name="Kim M."/>
        </authorList>
    </citation>
    <scope>NUCLEOTIDE SEQUENCE</scope>
    <source>
        <strain evidence="1">BIUV-7</strain>
    </source>
</reference>
<sequence>MRSNVVGAHQWCIRSTIRLGRRTYLSFHPAVMRNALRRMMRIRREDTRTFGSAERKWLRLQLQKHDPDIVLLAFGACAFAKELAQERATIVALRGFFTETERKLATSAELHVKFLAERDAELAAADLVTFNNKADVQSYEKRTGRRSLVVGMGFPHRSITSPRDRPIVLFVGADTSCNRASLRWFIDRCWPAIHRAKPGAYFRIVGSVCRGLAATQPVGIVTVGPVGELQPEYASAHVVVAPLVSGSNGVKTKVVEALSYGRALVTTSLGVEREDRVKAGNGLVIADDADQFADAVSAFLADPALRAATEAAAEKLFKELYSEHAAYDGLLRFFDR</sequence>
<dbReference type="EC" id="2.4.-.-" evidence="1"/>